<feature type="domain" description="PLD phosphodiesterase" evidence="2">
    <location>
        <begin position="179"/>
        <end position="206"/>
    </location>
</feature>
<dbReference type="Gene3D" id="3.30.870.10">
    <property type="entry name" value="Endonuclease Chain A"/>
    <property type="match status" value="1"/>
</dbReference>
<dbReference type="PANTHER" id="PTHR10185:SF17">
    <property type="entry name" value="GM01519P-RELATED"/>
    <property type="match status" value="1"/>
</dbReference>
<dbReference type="Proteomes" id="UP001188597">
    <property type="component" value="Unassembled WGS sequence"/>
</dbReference>
<evidence type="ECO:0000313" key="4">
    <source>
        <dbReference type="Proteomes" id="UP001188597"/>
    </source>
</evidence>
<protein>
    <recommendedName>
        <fullName evidence="2">PLD phosphodiesterase domain-containing protein</fullName>
    </recommendedName>
</protein>
<dbReference type="SMART" id="SM00155">
    <property type="entry name" value="PLDc"/>
    <property type="match status" value="1"/>
</dbReference>
<dbReference type="Pfam" id="PF13091">
    <property type="entry name" value="PLDc_2"/>
    <property type="match status" value="1"/>
</dbReference>
<organism evidence="3 4">
    <name type="scientific">Escallonia herrerae</name>
    <dbReference type="NCBI Taxonomy" id="1293975"/>
    <lineage>
        <taxon>Eukaryota</taxon>
        <taxon>Viridiplantae</taxon>
        <taxon>Streptophyta</taxon>
        <taxon>Embryophyta</taxon>
        <taxon>Tracheophyta</taxon>
        <taxon>Spermatophyta</taxon>
        <taxon>Magnoliopsida</taxon>
        <taxon>eudicotyledons</taxon>
        <taxon>Gunneridae</taxon>
        <taxon>Pentapetalae</taxon>
        <taxon>asterids</taxon>
        <taxon>campanulids</taxon>
        <taxon>Escalloniales</taxon>
        <taxon>Escalloniaceae</taxon>
        <taxon>Escallonia</taxon>
    </lineage>
</organism>
<dbReference type="InterPro" id="IPR025202">
    <property type="entry name" value="PLD-like_dom"/>
</dbReference>
<feature type="region of interest" description="Disordered" evidence="1">
    <location>
        <begin position="323"/>
        <end position="362"/>
    </location>
</feature>
<comment type="caution">
    <text evidence="3">The sequence shown here is derived from an EMBL/GenBank/DDBJ whole genome shotgun (WGS) entry which is preliminary data.</text>
</comment>
<dbReference type="InterPro" id="IPR050874">
    <property type="entry name" value="Diverse_PLD-related"/>
</dbReference>
<dbReference type="GO" id="GO:0003824">
    <property type="term" value="F:catalytic activity"/>
    <property type="evidence" value="ECO:0007669"/>
    <property type="project" value="InterPro"/>
</dbReference>
<proteinExistence type="predicted"/>
<dbReference type="InterPro" id="IPR001736">
    <property type="entry name" value="PLipase_D/transphosphatidylase"/>
</dbReference>
<evidence type="ECO:0000313" key="3">
    <source>
        <dbReference type="EMBL" id="KAK3037686.1"/>
    </source>
</evidence>
<dbReference type="CDD" id="cd09106">
    <property type="entry name" value="PLDc_vPLD3_4_5_like_1"/>
    <property type="match status" value="1"/>
</dbReference>
<dbReference type="PANTHER" id="PTHR10185">
    <property type="entry name" value="PHOSPHOLIPASE D - RELATED"/>
    <property type="match status" value="1"/>
</dbReference>
<name>A0AA88X0J2_9ASTE</name>
<feature type="region of interest" description="Disordered" evidence="1">
    <location>
        <begin position="287"/>
        <end position="311"/>
    </location>
</feature>
<dbReference type="PROSITE" id="PS50035">
    <property type="entry name" value="PLD"/>
    <property type="match status" value="1"/>
</dbReference>
<dbReference type="EMBL" id="JAVXUP010000116">
    <property type="protein sequence ID" value="KAK3037686.1"/>
    <property type="molecule type" value="Genomic_DNA"/>
</dbReference>
<evidence type="ECO:0000259" key="2">
    <source>
        <dbReference type="PROSITE" id="PS50035"/>
    </source>
</evidence>
<reference evidence="3" key="1">
    <citation type="submission" date="2022-12" db="EMBL/GenBank/DDBJ databases">
        <title>Draft genome assemblies for two species of Escallonia (Escalloniales).</title>
        <authorList>
            <person name="Chanderbali A."/>
            <person name="Dervinis C."/>
            <person name="Anghel I."/>
            <person name="Soltis D."/>
            <person name="Soltis P."/>
            <person name="Zapata F."/>
        </authorList>
    </citation>
    <scope>NUCLEOTIDE SEQUENCE</scope>
    <source>
        <strain evidence="3">UCBG64.0493</strain>
        <tissue evidence="3">Leaf</tissue>
    </source>
</reference>
<accession>A0AA88X0J2</accession>
<feature type="compositionally biased region" description="Basic and acidic residues" evidence="1">
    <location>
        <begin position="290"/>
        <end position="311"/>
    </location>
</feature>
<dbReference type="AlphaFoldDB" id="A0AA88X0J2"/>
<dbReference type="SUPFAM" id="SSF56024">
    <property type="entry name" value="Phospholipase D/nuclease"/>
    <property type="match status" value="1"/>
</dbReference>
<keyword evidence="4" id="KW-1185">Reference proteome</keyword>
<gene>
    <name evidence="3" type="ORF">RJ639_030630</name>
</gene>
<evidence type="ECO:0000256" key="1">
    <source>
        <dbReference type="SAM" id="MobiDB-lite"/>
    </source>
</evidence>
<sequence>MMKQEAIIRKSLLLIILIYSSSDHFWTVLAVARAHHDPSNKSSKRHDQCKAWLVQSIPTDMPHLPLVPGILSTADVFRWLAGNSSRKLDIMAQYWQLIANSSDSRSGDYGYSEADMQNFGADEGFGVYKAIENAADRNVSLRFLQHSGVYPDFTEEPSDLASGRLNVKSVTLLLSKWWGSGIIHAKVWISDSRDVYIGSANNDWKSLTQVKELGIYLVDCPTVAKAVEVYYDNVWKLASLNVSDYTRTTSDQQWQITRKDRRQKGSTCIEVAIYRNTDQAGFSLKRGYATRRERNENHEKTDPLEDFSGKRIAERLVPMDSTSFDDVLQNDKTHNPLKRHHETEDTTSSTLAKKDDPTDNELQMETQHQNMQLNEAPMHPEYKDHQIHALYQ</sequence>